<dbReference type="InterPro" id="IPR009597">
    <property type="entry name" value="DUF1206"/>
</dbReference>
<keyword evidence="1" id="KW-0812">Transmembrane</keyword>
<dbReference type="Pfam" id="PF06724">
    <property type="entry name" value="DUF1206"/>
    <property type="match status" value="3"/>
</dbReference>
<feature type="transmembrane region" description="Helical" evidence="1">
    <location>
        <begin position="59"/>
        <end position="77"/>
    </location>
</feature>
<gene>
    <name evidence="3" type="ORF">GGR93_002077</name>
</gene>
<comment type="caution">
    <text evidence="3">The sequence shown here is derived from an EMBL/GenBank/DDBJ whole genome shotgun (WGS) entry which is preliminary data.</text>
</comment>
<feature type="domain" description="DUF1206" evidence="2">
    <location>
        <begin position="186"/>
        <end position="254"/>
    </location>
</feature>
<dbReference type="Proteomes" id="UP000565745">
    <property type="component" value="Unassembled WGS sequence"/>
</dbReference>
<evidence type="ECO:0000313" key="3">
    <source>
        <dbReference type="EMBL" id="MBB4174304.1"/>
    </source>
</evidence>
<evidence type="ECO:0000313" key="4">
    <source>
        <dbReference type="Proteomes" id="UP000565745"/>
    </source>
</evidence>
<feature type="domain" description="DUF1206" evidence="2">
    <location>
        <begin position="100"/>
        <end position="164"/>
    </location>
</feature>
<keyword evidence="1" id="KW-0472">Membrane</keyword>
<dbReference type="RefSeq" id="WP_241461345.1">
    <property type="nucleotide sequence ID" value="NZ_JACIFU010000002.1"/>
</dbReference>
<accession>A0A7W6M8B1</accession>
<proteinExistence type="predicted"/>
<feature type="transmembrane region" description="Helical" evidence="1">
    <location>
        <begin position="188"/>
        <end position="208"/>
    </location>
</feature>
<reference evidence="3 4" key="1">
    <citation type="submission" date="2020-08" db="EMBL/GenBank/DDBJ databases">
        <title>Genomic Encyclopedia of Type Strains, Phase IV (KMG-IV): sequencing the most valuable type-strain genomes for metagenomic binning, comparative biology and taxonomic classification.</title>
        <authorList>
            <person name="Goeker M."/>
        </authorList>
    </citation>
    <scope>NUCLEOTIDE SEQUENCE [LARGE SCALE GENOMIC DNA]</scope>
    <source>
        <strain evidence="3 4">DSM 101015</strain>
    </source>
</reference>
<keyword evidence="1" id="KW-1133">Transmembrane helix</keyword>
<protein>
    <recommendedName>
        <fullName evidence="2">DUF1206 domain-containing protein</fullName>
    </recommendedName>
</protein>
<organism evidence="3 4">
    <name type="scientific">Sulfitobacter noctilucicola</name>
    <dbReference type="NCBI Taxonomy" id="1342301"/>
    <lineage>
        <taxon>Bacteria</taxon>
        <taxon>Pseudomonadati</taxon>
        <taxon>Pseudomonadota</taxon>
        <taxon>Alphaproteobacteria</taxon>
        <taxon>Rhodobacterales</taxon>
        <taxon>Roseobacteraceae</taxon>
        <taxon>Sulfitobacter</taxon>
    </lineage>
</organism>
<feature type="transmembrane region" description="Helical" evidence="1">
    <location>
        <begin position="228"/>
        <end position="250"/>
    </location>
</feature>
<feature type="transmembrane region" description="Helical" evidence="1">
    <location>
        <begin position="21"/>
        <end position="39"/>
    </location>
</feature>
<feature type="transmembrane region" description="Helical" evidence="1">
    <location>
        <begin position="139"/>
        <end position="158"/>
    </location>
</feature>
<feature type="domain" description="DUF1206" evidence="2">
    <location>
        <begin position="15"/>
        <end position="80"/>
    </location>
</feature>
<evidence type="ECO:0000259" key="2">
    <source>
        <dbReference type="Pfam" id="PF06724"/>
    </source>
</evidence>
<sequence>METTSQKTLKWIMRAGYGARGAIYVIVGVLALWAAIGTGQAEGTQDALVQLRGAPLGRLALWIIGLGLFAYLFWRAVAGICDVEDEGTDFSAFVSRTLCVTTGLIHGAIGVSVIGLALGVGGSGEGAQGWTQTVLELPMGRMIVAIGAAVLAMAGLYYGRKGWLGTYKDHLAASKLTTRTDPVLKAGLIIYGALLVLVAASYGFAAFHGDAAHAGGLGAALTELRGMIFGRLLLGGAALGLLAFAIYNFVEAACRVVPKISGPDVETLAARLKSAG</sequence>
<evidence type="ECO:0000256" key="1">
    <source>
        <dbReference type="SAM" id="Phobius"/>
    </source>
</evidence>
<name>A0A7W6M8B1_9RHOB</name>
<feature type="transmembrane region" description="Helical" evidence="1">
    <location>
        <begin position="98"/>
        <end position="119"/>
    </location>
</feature>
<keyword evidence="4" id="KW-1185">Reference proteome</keyword>
<dbReference type="AlphaFoldDB" id="A0A7W6M8B1"/>
<dbReference type="EMBL" id="JACIFU010000002">
    <property type="protein sequence ID" value="MBB4174304.1"/>
    <property type="molecule type" value="Genomic_DNA"/>
</dbReference>